<dbReference type="PANTHER" id="PTHR23077">
    <property type="entry name" value="AAA-FAMILY ATPASE"/>
    <property type="match status" value="1"/>
</dbReference>
<evidence type="ECO:0000256" key="2">
    <source>
        <dbReference type="ARBA" id="ARBA00006914"/>
    </source>
</evidence>
<dbReference type="GO" id="GO:0005524">
    <property type="term" value="F:ATP binding"/>
    <property type="evidence" value="ECO:0007669"/>
    <property type="project" value="UniProtKB-KW"/>
</dbReference>
<dbReference type="AlphaFoldDB" id="A0A8S1QN81"/>
<dbReference type="InterPro" id="IPR003960">
    <property type="entry name" value="ATPase_AAA_CS"/>
</dbReference>
<keyword evidence="5" id="KW-0378">Hydrolase</keyword>
<dbReference type="OMA" id="CIACEMK"/>
<evidence type="ECO:0000259" key="11">
    <source>
        <dbReference type="SMART" id="SM00382"/>
    </source>
</evidence>
<comment type="subcellular location">
    <subcellularLocation>
        <location evidence="1">Membrane</location>
    </subcellularLocation>
</comment>
<evidence type="ECO:0000256" key="8">
    <source>
        <dbReference type="ARBA" id="ARBA00034811"/>
    </source>
</evidence>
<evidence type="ECO:0000313" key="12">
    <source>
        <dbReference type="EMBL" id="CAD8116105.1"/>
    </source>
</evidence>
<comment type="similarity">
    <text evidence="2">Belongs to the AAA ATPase family.</text>
</comment>
<dbReference type="FunFam" id="3.40.50.300:FF:000109">
    <property type="entry name" value="Peroxisomal biogenesis factor 6"/>
    <property type="match status" value="1"/>
</dbReference>
<dbReference type="EMBL" id="CAJJDM010000178">
    <property type="protein sequence ID" value="CAD8116105.1"/>
    <property type="molecule type" value="Genomic_DNA"/>
</dbReference>
<protein>
    <recommendedName>
        <fullName evidence="8">Peroxisomal ATPase PEX6</fullName>
    </recommendedName>
    <alternativeName>
        <fullName evidence="9">Peroxin-6</fullName>
    </alternativeName>
</protein>
<gene>
    <name evidence="12" type="ORF">PPRIM_AZ9-3.1.T1690032</name>
</gene>
<keyword evidence="6" id="KW-0067">ATP-binding</keyword>
<evidence type="ECO:0000313" key="13">
    <source>
        <dbReference type="Proteomes" id="UP000688137"/>
    </source>
</evidence>
<proteinExistence type="inferred from homology"/>
<evidence type="ECO:0000256" key="4">
    <source>
        <dbReference type="ARBA" id="ARBA00022741"/>
    </source>
</evidence>
<dbReference type="InterPro" id="IPR015415">
    <property type="entry name" value="Spast_Vps4_C"/>
</dbReference>
<evidence type="ECO:0000256" key="1">
    <source>
        <dbReference type="ARBA" id="ARBA00004370"/>
    </source>
</evidence>
<keyword evidence="7" id="KW-0472">Membrane</keyword>
<evidence type="ECO:0000256" key="3">
    <source>
        <dbReference type="ARBA" id="ARBA00022593"/>
    </source>
</evidence>
<dbReference type="PROSITE" id="PS00674">
    <property type="entry name" value="AAA"/>
    <property type="match status" value="1"/>
</dbReference>
<sequence>MFVLTPRQINYTNNINEQYIIQASRNIMDHFNILAYGYIYLDNHLTIMINCNDEIKDNQIYISQHLYLQLKDPQNVHFVKANHSPYQYDDKNFRYNFFPNIPICKEVTLSIINNENSRLITQKFLKALFHVPIMIKEKLIIKGTLNDEQLLQRLQLQNCEISSKCRSKITNCCQLNNLLRDQYVYIHIDKIQAEKQNDWYILDFKVTNIKFQDEYSYSNVIKSTLDLKFQDIVYQLGDYDNFKKQINDIIRLHKSISIGVESRKNLGKRILLKQIANQNGILYFEKDFGLISSLRFTEKLILKIQDSPCILLLRNFSKIEQVLLLNKQHVSKDDVSNEMIKIIKRIKKLKNVILILSNENFSTYPILKSFVDFYIKFNPQTNVSKQLIEFYQLEQNEDEISQLLRETTWRVLEKEIIQNKQNFVKELESKLKTQTISSKTKMDDVGGMESAIKEVAKTIILPQMYPELFDELVKPRRGILFFGPPGTGKTLLAKCIACEMKMNFISVKGPEMLNQYIGQSESNIRDLFKKAKDNAPSLVFFDELDALAPARGNQSDSNQVMDRIVAQLLTEIDNLSDGIFIIGATNRPDLLDPALLRPGRFDKLMYLGIKTDKESRVKILRALTKSDKFDEIIDEIPNNMTGADFYGLVSQATIYATKRTIKSGLNEMELAIEDLREALKSIRPSVSEQDLQKYEELKKKYQ</sequence>
<accession>A0A8S1QN81</accession>
<comment type="caution">
    <text evidence="12">The sequence shown here is derived from an EMBL/GenBank/DDBJ whole genome shotgun (WGS) entry which is preliminary data.</text>
</comment>
<keyword evidence="13" id="KW-1185">Reference proteome</keyword>
<dbReference type="GO" id="GO:0005829">
    <property type="term" value="C:cytosol"/>
    <property type="evidence" value="ECO:0007669"/>
    <property type="project" value="TreeGrafter"/>
</dbReference>
<dbReference type="GO" id="GO:0016558">
    <property type="term" value="P:protein import into peroxisome matrix"/>
    <property type="evidence" value="ECO:0007669"/>
    <property type="project" value="TreeGrafter"/>
</dbReference>
<evidence type="ECO:0000256" key="9">
    <source>
        <dbReference type="ARBA" id="ARBA00034920"/>
    </source>
</evidence>
<dbReference type="Pfam" id="PF00004">
    <property type="entry name" value="AAA"/>
    <property type="match status" value="1"/>
</dbReference>
<keyword evidence="3" id="KW-0962">Peroxisome biogenesis</keyword>
<evidence type="ECO:0000256" key="7">
    <source>
        <dbReference type="ARBA" id="ARBA00023136"/>
    </source>
</evidence>
<dbReference type="SMART" id="SM00382">
    <property type="entry name" value="AAA"/>
    <property type="match status" value="1"/>
</dbReference>
<evidence type="ECO:0000256" key="10">
    <source>
        <dbReference type="ARBA" id="ARBA00048778"/>
    </source>
</evidence>
<dbReference type="GO" id="GO:0016887">
    <property type="term" value="F:ATP hydrolysis activity"/>
    <property type="evidence" value="ECO:0007669"/>
    <property type="project" value="InterPro"/>
</dbReference>
<evidence type="ECO:0000256" key="6">
    <source>
        <dbReference type="ARBA" id="ARBA00022840"/>
    </source>
</evidence>
<reference evidence="12" key="1">
    <citation type="submission" date="2021-01" db="EMBL/GenBank/DDBJ databases">
        <authorList>
            <consortium name="Genoscope - CEA"/>
            <person name="William W."/>
        </authorList>
    </citation>
    <scope>NUCLEOTIDE SEQUENCE</scope>
</reference>
<feature type="domain" description="AAA+ ATPase" evidence="11">
    <location>
        <begin position="475"/>
        <end position="611"/>
    </location>
</feature>
<dbReference type="InterPro" id="IPR003593">
    <property type="entry name" value="AAA+_ATPase"/>
</dbReference>
<evidence type="ECO:0000256" key="5">
    <source>
        <dbReference type="ARBA" id="ARBA00022801"/>
    </source>
</evidence>
<keyword evidence="4" id="KW-0547">Nucleotide-binding</keyword>
<comment type="catalytic activity">
    <reaction evidence="10">
        <text>ATP + H2O = ADP + phosphate + H(+)</text>
        <dbReference type="Rhea" id="RHEA:13065"/>
        <dbReference type="ChEBI" id="CHEBI:15377"/>
        <dbReference type="ChEBI" id="CHEBI:15378"/>
        <dbReference type="ChEBI" id="CHEBI:30616"/>
        <dbReference type="ChEBI" id="CHEBI:43474"/>
        <dbReference type="ChEBI" id="CHEBI:456216"/>
    </reaction>
    <physiologicalReaction direction="left-to-right" evidence="10">
        <dbReference type="Rhea" id="RHEA:13066"/>
    </physiologicalReaction>
</comment>
<dbReference type="InterPro" id="IPR050168">
    <property type="entry name" value="AAA_ATPase_domain"/>
</dbReference>
<dbReference type="Proteomes" id="UP000688137">
    <property type="component" value="Unassembled WGS sequence"/>
</dbReference>
<dbReference type="InterPro" id="IPR003959">
    <property type="entry name" value="ATPase_AAA_core"/>
</dbReference>
<dbReference type="GO" id="GO:0005778">
    <property type="term" value="C:peroxisomal membrane"/>
    <property type="evidence" value="ECO:0007669"/>
    <property type="project" value="TreeGrafter"/>
</dbReference>
<dbReference type="Pfam" id="PF09336">
    <property type="entry name" value="Vps4_C"/>
    <property type="match status" value="1"/>
</dbReference>
<name>A0A8S1QN81_PARPR</name>
<organism evidence="12 13">
    <name type="scientific">Paramecium primaurelia</name>
    <dbReference type="NCBI Taxonomy" id="5886"/>
    <lineage>
        <taxon>Eukaryota</taxon>
        <taxon>Sar</taxon>
        <taxon>Alveolata</taxon>
        <taxon>Ciliophora</taxon>
        <taxon>Intramacronucleata</taxon>
        <taxon>Oligohymenophorea</taxon>
        <taxon>Peniculida</taxon>
        <taxon>Parameciidae</taxon>
        <taxon>Paramecium</taxon>
    </lineage>
</organism>
<dbReference type="PANTHER" id="PTHR23077:SF9">
    <property type="entry name" value="PEROXISOMAL ATPASE PEX6"/>
    <property type="match status" value="1"/>
</dbReference>